<proteinExistence type="inferred from homology"/>
<dbReference type="GO" id="GO:0003720">
    <property type="term" value="F:telomerase activity"/>
    <property type="evidence" value="ECO:0007669"/>
    <property type="project" value="InterPro"/>
</dbReference>
<dbReference type="PANTHER" id="PTHR12066:SF0">
    <property type="entry name" value="TELOMERASE REVERSE TRANSCRIPTASE"/>
    <property type="match status" value="1"/>
</dbReference>
<dbReference type="EC" id="2.7.7.49" evidence="1"/>
<dbReference type="InterPro" id="IPR003545">
    <property type="entry name" value="Telomerase_RT"/>
</dbReference>
<comment type="similarity">
    <text evidence="1">Belongs to the reverse transcriptase family. Telomerase subfamily.</text>
</comment>
<sequence>MSRARRCRAVRSLLRDRYRQVLPLATFVRRLGPEGRRLVRRGDPAAFRALVAQCLVCVPWDAQPPPASPSFRQVGCPRGRRPGRW</sequence>
<keyword evidence="1" id="KW-0158">Chromosome</keyword>
<keyword evidence="1" id="KW-0479">Metal-binding</keyword>
<name>A0A8C3VIT9_9CETA</name>
<dbReference type="GO" id="GO:0016605">
    <property type="term" value="C:PML body"/>
    <property type="evidence" value="ECO:0007669"/>
    <property type="project" value="UniProtKB-SubCell"/>
</dbReference>
<dbReference type="GO" id="GO:0005730">
    <property type="term" value="C:nucleolus"/>
    <property type="evidence" value="ECO:0007669"/>
    <property type="project" value="UniProtKB-SubCell"/>
</dbReference>
<reference evidence="2" key="1">
    <citation type="submission" date="2025-08" db="UniProtKB">
        <authorList>
            <consortium name="Ensembl"/>
        </authorList>
    </citation>
    <scope>IDENTIFICATION</scope>
</reference>
<dbReference type="GO" id="GO:0007004">
    <property type="term" value="P:telomere maintenance via telomerase"/>
    <property type="evidence" value="ECO:0007669"/>
    <property type="project" value="TreeGrafter"/>
</dbReference>
<dbReference type="Proteomes" id="UP000694540">
    <property type="component" value="Unplaced"/>
</dbReference>
<reference evidence="2" key="2">
    <citation type="submission" date="2025-09" db="UniProtKB">
        <authorList>
            <consortium name="Ensembl"/>
        </authorList>
    </citation>
    <scope>IDENTIFICATION</scope>
</reference>
<dbReference type="GeneTree" id="ENSGT00960000191710"/>
<dbReference type="Ensembl" id="ENSCWAT00000000287.1">
    <property type="protein sequence ID" value="ENSCWAP00000000249.1"/>
    <property type="gene ID" value="ENSCWAG00000000249.1"/>
</dbReference>
<keyword evidence="1" id="KW-0548">Nucleotidyltransferase</keyword>
<organism evidence="2 3">
    <name type="scientific">Catagonus wagneri</name>
    <name type="common">Chacoan peccary</name>
    <dbReference type="NCBI Taxonomy" id="51154"/>
    <lineage>
        <taxon>Eukaryota</taxon>
        <taxon>Metazoa</taxon>
        <taxon>Chordata</taxon>
        <taxon>Craniata</taxon>
        <taxon>Vertebrata</taxon>
        <taxon>Euteleostomi</taxon>
        <taxon>Mammalia</taxon>
        <taxon>Eutheria</taxon>
        <taxon>Laurasiatheria</taxon>
        <taxon>Artiodactyla</taxon>
        <taxon>Suina</taxon>
        <taxon>Tayassuidae</taxon>
        <taxon>Catagonus</taxon>
    </lineage>
</organism>
<comment type="domain">
    <text evidence="1">The RNA-interacting domain 1 (RD1)/N-terminal extension (NTE) is required for interaction with the pseudoknot-template domain of each of TERC dimers. It contains anchor sites that bind primer nucleotides upstream of the RNA-DNA hybrid and is thus an essential determinant of repeat addition processivity.</text>
</comment>
<comment type="function">
    <text evidence="1">Telomerase is a ribonucleoprotein enzyme essential for the replication of chromosome termini in most eukaryotes. Active in progenitor and cancer cells. Inactive, or very low activity, in normal somatic cells. Catalytic component of the teleromerase holoenzyme complex whose main activity is the elongation of telomeres by acting as a reverse transcriptase that adds simple sequence repeats to chromosome ends by copying a template sequence within the RNA component of the enzyme. Catalyzes the RNA-dependent extension of 3'-chromosomal termini with the 6-nucleotide telomeric repeat unit, 5'-TTAGGG-3'. The catalytic cycle involves primer binding, primer extension and release of product once the template boundary has been reached or nascent product translocation followed by further extension. More active on substrates containing 2 or 3 telomeric repeats. Telomerase activity is regulated by a number of factors including telomerase complex-associated proteins, chaperones and polypeptide modifiers. Modulates Wnt signaling. Plays important roles in aging and antiapoptosis.</text>
</comment>
<dbReference type="GO" id="GO:0000333">
    <property type="term" value="C:telomerase catalytic core complex"/>
    <property type="evidence" value="ECO:0007669"/>
    <property type="project" value="TreeGrafter"/>
</dbReference>
<dbReference type="GO" id="GO:0005737">
    <property type="term" value="C:cytoplasm"/>
    <property type="evidence" value="ECO:0007669"/>
    <property type="project" value="UniProtKB-SubCell"/>
</dbReference>
<evidence type="ECO:0000313" key="3">
    <source>
        <dbReference type="Proteomes" id="UP000694540"/>
    </source>
</evidence>
<keyword evidence="1" id="KW-0779">Telomere</keyword>
<dbReference type="AlphaFoldDB" id="A0A8C3VIT9"/>
<keyword evidence="3" id="KW-1185">Reference proteome</keyword>
<evidence type="ECO:0000313" key="2">
    <source>
        <dbReference type="Ensembl" id="ENSCWAP00000000249.1"/>
    </source>
</evidence>
<accession>A0A8C3VIT9</accession>
<keyword evidence="1" id="KW-0539">Nucleus</keyword>
<dbReference type="GO" id="GO:0070034">
    <property type="term" value="F:telomerase RNA binding"/>
    <property type="evidence" value="ECO:0007669"/>
    <property type="project" value="TreeGrafter"/>
</dbReference>
<dbReference type="GO" id="GO:0000781">
    <property type="term" value="C:chromosome, telomeric region"/>
    <property type="evidence" value="ECO:0007669"/>
    <property type="project" value="UniProtKB-SubCell"/>
</dbReference>
<comment type="domain">
    <text evidence="1">The primer grip sequence in the RT domain is required for telomerase activity and for stable association with short telomeric primers.</text>
</comment>
<comment type="subcellular location">
    <subcellularLocation>
        <location evidence="1">Nucleus</location>
        <location evidence="1">Nucleolus</location>
    </subcellularLocation>
    <subcellularLocation>
        <location evidence="1">Nucleus</location>
        <location evidence="1">Nucleoplasm</location>
    </subcellularLocation>
    <subcellularLocation>
        <location evidence="1">Nucleus</location>
    </subcellularLocation>
    <subcellularLocation>
        <location evidence="1">Chromosome</location>
        <location evidence="1">Telomere</location>
    </subcellularLocation>
    <subcellularLocation>
        <location evidence="1">Cytoplasm</location>
    </subcellularLocation>
    <subcellularLocation>
        <location evidence="1">Nucleus</location>
        <location evidence="1">PML body</location>
    </subcellularLocation>
    <text evidence="1">Shuttling between nuclear and cytoplasm depends on cell cycle, phosphorylation states, transformation and DNA damage. Diffuse localization in the nucleoplasm. Enriched in nucleoli of certain cell types. Translocated to the cytoplasm via nuclear pores in a CRM1/RAN-dependent manner involving oxidative stress-mediated phosphorylation at Tyr. Dephosphorylation at this site by SHP2 retains TERT in the nucleus. Translocated to the nucleus by phosphorylation by AKT.</text>
</comment>
<keyword evidence="1" id="KW-0460">Magnesium</keyword>
<keyword evidence="1" id="KW-0695">RNA-directed DNA polymerase</keyword>
<comment type="catalytic activity">
    <reaction evidence="1">
        <text>DNA(n) + a 2'-deoxyribonucleoside 5'-triphosphate = DNA(n+1) + diphosphate</text>
        <dbReference type="Rhea" id="RHEA:22508"/>
        <dbReference type="Rhea" id="RHEA-COMP:17339"/>
        <dbReference type="Rhea" id="RHEA-COMP:17340"/>
        <dbReference type="ChEBI" id="CHEBI:33019"/>
        <dbReference type="ChEBI" id="CHEBI:61560"/>
        <dbReference type="ChEBI" id="CHEBI:173112"/>
        <dbReference type="EC" id="2.7.7.49"/>
    </reaction>
</comment>
<comment type="domain">
    <text evidence="1">The RNA-interacting domain 2 (RD2) is essential for both interaction with the CR4-CR5 domain of TERC and for DNA synthesis.</text>
</comment>
<keyword evidence="1" id="KW-0808">Transferase</keyword>
<protein>
    <recommendedName>
        <fullName evidence="1">Telomerase reverse transcriptase</fullName>
        <ecNumber evidence="1">2.7.7.49</ecNumber>
    </recommendedName>
    <alternativeName>
        <fullName evidence="1">Telomerase catalytic subunit</fullName>
    </alternativeName>
</protein>
<dbReference type="GO" id="GO:0046872">
    <property type="term" value="F:metal ion binding"/>
    <property type="evidence" value="ECO:0007669"/>
    <property type="project" value="UniProtKB-KW"/>
</dbReference>
<evidence type="ECO:0000256" key="1">
    <source>
        <dbReference type="RuleBase" id="RU365061"/>
    </source>
</evidence>
<dbReference type="PANTHER" id="PTHR12066">
    <property type="entry name" value="TELOMERASE REVERSE TRANSCRIPTASE"/>
    <property type="match status" value="1"/>
</dbReference>
<dbReference type="GO" id="GO:0042162">
    <property type="term" value="F:telomeric DNA binding"/>
    <property type="evidence" value="ECO:0007669"/>
    <property type="project" value="TreeGrafter"/>
</dbReference>